<protein>
    <submittedName>
        <fullName evidence="1">Uncharacterized protein</fullName>
    </submittedName>
</protein>
<name>A0A382RHG6_9ZZZZ</name>
<sequence>MKVGVNDFVRRQIQGSGKTYSYTLTFEEIAAQAEKRMLLGFYREGYRDGVRIIDVDPELSSQFFCPYVKVTNETILEATVVKRQEFEESYIQIRALNGTPLKPSSVELILYRHDVLLENNEYTTNAEWELISINAIPDGVEDLPMGPVTMMRNQLKFPGGTDAIYSSQEWAKSVYFSQKYAAIKSG</sequence>
<dbReference type="InterPro" id="IPR021610">
    <property type="entry name" value="DUF3228"/>
</dbReference>
<dbReference type="Pfam" id="PF11539">
    <property type="entry name" value="DUF3228"/>
    <property type="match status" value="1"/>
</dbReference>
<accession>A0A382RHG6</accession>
<dbReference type="EMBL" id="UINC01121475">
    <property type="protein sequence ID" value="SVC96662.1"/>
    <property type="molecule type" value="Genomic_DNA"/>
</dbReference>
<reference evidence="1" key="1">
    <citation type="submission" date="2018-05" db="EMBL/GenBank/DDBJ databases">
        <authorList>
            <person name="Lanie J.A."/>
            <person name="Ng W.-L."/>
            <person name="Kazmierczak K.M."/>
            <person name="Andrzejewski T.M."/>
            <person name="Davidsen T.M."/>
            <person name="Wayne K.J."/>
            <person name="Tettelin H."/>
            <person name="Glass J.I."/>
            <person name="Rusch D."/>
            <person name="Podicherti R."/>
            <person name="Tsui H.-C.T."/>
            <person name="Winkler M.E."/>
        </authorList>
    </citation>
    <scope>NUCLEOTIDE SEQUENCE</scope>
</reference>
<proteinExistence type="predicted"/>
<gene>
    <name evidence="1" type="ORF">METZ01_LOCUS349516</name>
</gene>
<evidence type="ECO:0000313" key="1">
    <source>
        <dbReference type="EMBL" id="SVC96662.1"/>
    </source>
</evidence>
<dbReference type="AlphaFoldDB" id="A0A382RHG6"/>
<organism evidence="1">
    <name type="scientific">marine metagenome</name>
    <dbReference type="NCBI Taxonomy" id="408172"/>
    <lineage>
        <taxon>unclassified sequences</taxon>
        <taxon>metagenomes</taxon>
        <taxon>ecological metagenomes</taxon>
    </lineage>
</organism>